<reference evidence="1 2" key="1">
    <citation type="journal article" date="2014" name="Proc. Natl. Acad. Sci. U.S.A.">
        <title>Functional type 2 photosynthetic reaction centers found in the rare bacterial phylum Gemmatimonadetes.</title>
        <authorList>
            <person name="Zeng Y."/>
            <person name="Feng F."/>
            <person name="Medova H."/>
            <person name="Dean J."/>
            <person name="Koblizek M."/>
        </authorList>
    </citation>
    <scope>NUCLEOTIDE SEQUENCE [LARGE SCALE GENOMIC DNA]</scope>
    <source>
        <strain evidence="1 2">AP64</strain>
    </source>
</reference>
<reference evidence="1 2" key="2">
    <citation type="journal article" date="2016" name="Environ. Microbiol. Rep.">
        <title>Metagenomic evidence for the presence of phototrophic Gemmatimonadetes bacteria in diverse environments.</title>
        <authorList>
            <person name="Zeng Y."/>
            <person name="Baumbach J."/>
            <person name="Barbosa E.G."/>
            <person name="Azevedo V."/>
            <person name="Zhang C."/>
            <person name="Koblizek M."/>
        </authorList>
    </citation>
    <scope>NUCLEOTIDE SEQUENCE [LARGE SCALE GENOMIC DNA]</scope>
    <source>
        <strain evidence="1 2">AP64</strain>
    </source>
</reference>
<dbReference type="KEGG" id="gph:GEMMAAP_16950"/>
<proteinExistence type="predicted"/>
<evidence type="ECO:0000313" key="1">
    <source>
        <dbReference type="EMBL" id="AMW06967.1"/>
    </source>
</evidence>
<dbReference type="EMBL" id="CP011454">
    <property type="protein sequence ID" value="AMW06967.1"/>
    <property type="molecule type" value="Genomic_DNA"/>
</dbReference>
<sequence length="121" mass="13588">MARHDTVGIAREMMPDVTVVSSTSSMGMGMSINVSRMAAQFARRPDTKWVRTPERIAVFDAWGVASERGQWVGTWTEPDGPVVIRGSYEAQWRQIDGLWRIQGELFVPLRCEGGAYCRARP</sequence>
<dbReference type="AlphaFoldDB" id="A0A143BPF2"/>
<dbReference type="STRING" id="1379270.GEMMAAP_16950"/>
<protein>
    <submittedName>
        <fullName evidence="1">Uncharacterized protein</fullName>
    </submittedName>
</protein>
<dbReference type="InterPro" id="IPR032710">
    <property type="entry name" value="NTF2-like_dom_sf"/>
</dbReference>
<name>A0A143BPF2_9BACT</name>
<organism evidence="1 2">
    <name type="scientific">Gemmatimonas phototrophica</name>
    <dbReference type="NCBI Taxonomy" id="1379270"/>
    <lineage>
        <taxon>Bacteria</taxon>
        <taxon>Pseudomonadati</taxon>
        <taxon>Gemmatimonadota</taxon>
        <taxon>Gemmatimonadia</taxon>
        <taxon>Gemmatimonadales</taxon>
        <taxon>Gemmatimonadaceae</taxon>
        <taxon>Gemmatimonas</taxon>
    </lineage>
</organism>
<accession>A0A143BPF2</accession>
<evidence type="ECO:0000313" key="2">
    <source>
        <dbReference type="Proteomes" id="UP000076404"/>
    </source>
</evidence>
<dbReference type="Gene3D" id="3.10.450.50">
    <property type="match status" value="1"/>
</dbReference>
<dbReference type="SUPFAM" id="SSF54427">
    <property type="entry name" value="NTF2-like"/>
    <property type="match status" value="1"/>
</dbReference>
<gene>
    <name evidence="1" type="ORF">GEMMAAP_16950</name>
</gene>
<dbReference type="eggNOG" id="COG4319">
    <property type="taxonomic scope" value="Bacteria"/>
</dbReference>
<dbReference type="Proteomes" id="UP000076404">
    <property type="component" value="Chromosome"/>
</dbReference>
<keyword evidence="2" id="KW-1185">Reference proteome</keyword>